<evidence type="ECO:0000256" key="1">
    <source>
        <dbReference type="ARBA" id="ARBA00010541"/>
    </source>
</evidence>
<sequence length="283" mass="30766">MRPNLSMRCAHMSDGSVLTIDQVSRQYANWFAKVLNLDGNYPDGNYNVSLGSGVALDRTGYILTNCHVVGESSLFYIERFIADRRGVVDGRGLQANSIGRVVYCCPQLDIAVVHSECSELRDIKPLEFAVSAHDGEHVMSIGNPLVDYSVCDGVVSAAGRGGLDWPDPSGFRVNHTNPLFMGFSGGPLINMSGQLVGINYGTSSEEFPDSFAISTADLKVVLNDMKLFFEKRHTYSAEKSLGLALRPMTSDLWATLFGADAECTINEGLLVLRKLTTNSVSIP</sequence>
<dbReference type="InterPro" id="IPR009003">
    <property type="entry name" value="Peptidase_S1_PA"/>
</dbReference>
<accession>A0A7R9LJR4</accession>
<evidence type="ECO:0000313" key="2">
    <source>
        <dbReference type="EMBL" id="CAD7642940.1"/>
    </source>
</evidence>
<dbReference type="Gene3D" id="2.40.10.120">
    <property type="match status" value="1"/>
</dbReference>
<dbReference type="Pfam" id="PF13365">
    <property type="entry name" value="Trypsin_2"/>
    <property type="match status" value="1"/>
</dbReference>
<evidence type="ECO:0000313" key="3">
    <source>
        <dbReference type="Proteomes" id="UP000759131"/>
    </source>
</evidence>
<dbReference type="SUPFAM" id="SSF50494">
    <property type="entry name" value="Trypsin-like serine proteases"/>
    <property type="match status" value="1"/>
</dbReference>
<evidence type="ECO:0008006" key="4">
    <source>
        <dbReference type="Google" id="ProtNLM"/>
    </source>
</evidence>
<dbReference type="AlphaFoldDB" id="A0A7R9LJR4"/>
<proteinExistence type="inferred from homology"/>
<dbReference type="GO" id="GO:0006508">
    <property type="term" value="P:proteolysis"/>
    <property type="evidence" value="ECO:0007669"/>
    <property type="project" value="InterPro"/>
</dbReference>
<dbReference type="PANTHER" id="PTHR43019">
    <property type="entry name" value="SERINE ENDOPROTEASE DEGS"/>
    <property type="match status" value="1"/>
</dbReference>
<dbReference type="PRINTS" id="PR00834">
    <property type="entry name" value="PROTEASES2C"/>
</dbReference>
<protein>
    <recommendedName>
        <fullName evidence="4">Serine protease</fullName>
    </recommendedName>
</protein>
<comment type="similarity">
    <text evidence="1">Belongs to the peptidase S1C family.</text>
</comment>
<dbReference type="PANTHER" id="PTHR43019:SF23">
    <property type="entry name" value="PROTEASE DO-LIKE 5, CHLOROPLASTIC"/>
    <property type="match status" value="1"/>
</dbReference>
<dbReference type="Proteomes" id="UP000759131">
    <property type="component" value="Unassembled WGS sequence"/>
</dbReference>
<gene>
    <name evidence="2" type="ORF">OSB1V03_LOCUS19373</name>
</gene>
<name>A0A7R9LJR4_9ACAR</name>
<feature type="non-terminal residue" evidence="2">
    <location>
        <position position="1"/>
    </location>
</feature>
<dbReference type="EMBL" id="OC882775">
    <property type="protein sequence ID" value="CAD7642940.1"/>
    <property type="molecule type" value="Genomic_DNA"/>
</dbReference>
<keyword evidence="3" id="KW-1185">Reference proteome</keyword>
<dbReference type="InterPro" id="IPR001940">
    <property type="entry name" value="Peptidase_S1C"/>
</dbReference>
<reference evidence="2" key="1">
    <citation type="submission" date="2020-11" db="EMBL/GenBank/DDBJ databases">
        <authorList>
            <person name="Tran Van P."/>
        </authorList>
    </citation>
    <scope>NUCLEOTIDE SEQUENCE</scope>
</reference>
<dbReference type="GO" id="GO:0004252">
    <property type="term" value="F:serine-type endopeptidase activity"/>
    <property type="evidence" value="ECO:0007669"/>
    <property type="project" value="InterPro"/>
</dbReference>
<organism evidence="2">
    <name type="scientific">Medioppia subpectinata</name>
    <dbReference type="NCBI Taxonomy" id="1979941"/>
    <lineage>
        <taxon>Eukaryota</taxon>
        <taxon>Metazoa</taxon>
        <taxon>Ecdysozoa</taxon>
        <taxon>Arthropoda</taxon>
        <taxon>Chelicerata</taxon>
        <taxon>Arachnida</taxon>
        <taxon>Acari</taxon>
        <taxon>Acariformes</taxon>
        <taxon>Sarcoptiformes</taxon>
        <taxon>Oribatida</taxon>
        <taxon>Brachypylina</taxon>
        <taxon>Oppioidea</taxon>
        <taxon>Oppiidae</taxon>
        <taxon>Medioppia</taxon>
    </lineage>
</organism>
<dbReference type="OrthoDB" id="17845at2759"/>
<dbReference type="EMBL" id="CAJPIZ010028200">
    <property type="protein sequence ID" value="CAG2119424.1"/>
    <property type="molecule type" value="Genomic_DNA"/>
</dbReference>